<feature type="domain" description="Fe/B12 periplasmic-binding" evidence="7">
    <location>
        <begin position="62"/>
        <end position="323"/>
    </location>
</feature>
<comment type="similarity">
    <text evidence="2">Belongs to the bacterial solute-binding protein 8 family.</text>
</comment>
<comment type="subcellular location">
    <subcellularLocation>
        <location evidence="1">Cell membrane</location>
        <topology evidence="1">Lipid-anchor</topology>
    </subcellularLocation>
</comment>
<keyword evidence="3" id="KW-0813">Transport</keyword>
<dbReference type="Pfam" id="PF01497">
    <property type="entry name" value="Peripla_BP_2"/>
    <property type="match status" value="1"/>
</dbReference>
<feature type="chain" id="PRO_5039321189" evidence="6">
    <location>
        <begin position="21"/>
        <end position="323"/>
    </location>
</feature>
<dbReference type="GO" id="GO:0030288">
    <property type="term" value="C:outer membrane-bounded periplasmic space"/>
    <property type="evidence" value="ECO:0007669"/>
    <property type="project" value="TreeGrafter"/>
</dbReference>
<dbReference type="EMBL" id="MTLA01000423">
    <property type="protein sequence ID" value="OOP65906.1"/>
    <property type="molecule type" value="Genomic_DNA"/>
</dbReference>
<evidence type="ECO:0000313" key="9">
    <source>
        <dbReference type="Proteomes" id="UP000189761"/>
    </source>
</evidence>
<evidence type="ECO:0000256" key="2">
    <source>
        <dbReference type="ARBA" id="ARBA00008814"/>
    </source>
</evidence>
<dbReference type="GO" id="GO:1901678">
    <property type="term" value="P:iron coordination entity transport"/>
    <property type="evidence" value="ECO:0007669"/>
    <property type="project" value="UniProtKB-ARBA"/>
</dbReference>
<keyword evidence="9" id="KW-1185">Reference proteome</keyword>
<evidence type="ECO:0000256" key="6">
    <source>
        <dbReference type="SAM" id="SignalP"/>
    </source>
</evidence>
<proteinExistence type="inferred from homology"/>
<dbReference type="InterPro" id="IPR033870">
    <property type="entry name" value="FatB"/>
</dbReference>
<accession>A0A8E2I3A6</accession>
<dbReference type="PROSITE" id="PS50983">
    <property type="entry name" value="FE_B12_PBP"/>
    <property type="match status" value="1"/>
</dbReference>
<dbReference type="CDD" id="cd01140">
    <property type="entry name" value="FatB"/>
    <property type="match status" value="1"/>
</dbReference>
<dbReference type="PANTHER" id="PTHR30532:SF28">
    <property type="entry name" value="PETROBACTIN-BINDING PROTEIN YCLQ"/>
    <property type="match status" value="1"/>
</dbReference>
<feature type="signal peptide" evidence="6">
    <location>
        <begin position="1"/>
        <end position="20"/>
    </location>
</feature>
<evidence type="ECO:0000256" key="4">
    <source>
        <dbReference type="ARBA" id="ARBA00022729"/>
    </source>
</evidence>
<comment type="caution">
    <text evidence="8">The sequence shown here is derived from an EMBL/GenBank/DDBJ whole genome shotgun (WGS) entry which is preliminary data.</text>
</comment>
<dbReference type="AlphaFoldDB" id="A0A8E2I3A6"/>
<evidence type="ECO:0000259" key="7">
    <source>
        <dbReference type="PROSITE" id="PS50983"/>
    </source>
</evidence>
<keyword evidence="5" id="KW-0175">Coiled coil</keyword>
<evidence type="ECO:0000256" key="3">
    <source>
        <dbReference type="ARBA" id="ARBA00022448"/>
    </source>
</evidence>
<protein>
    <submittedName>
        <fullName evidence="8">ABC transporter</fullName>
    </submittedName>
</protein>
<evidence type="ECO:0000313" key="8">
    <source>
        <dbReference type="EMBL" id="OOP65906.1"/>
    </source>
</evidence>
<dbReference type="SUPFAM" id="SSF53807">
    <property type="entry name" value="Helical backbone' metal receptor"/>
    <property type="match status" value="1"/>
</dbReference>
<dbReference type="Gene3D" id="3.40.50.1980">
    <property type="entry name" value="Nitrogenase molybdenum iron protein domain"/>
    <property type="match status" value="2"/>
</dbReference>
<evidence type="ECO:0000256" key="1">
    <source>
        <dbReference type="ARBA" id="ARBA00004193"/>
    </source>
</evidence>
<reference evidence="8 9" key="1">
    <citation type="submission" date="2017-01" db="EMBL/GenBank/DDBJ databases">
        <title>Draft genome sequence of Bacillus oleronius.</title>
        <authorList>
            <person name="Allam M."/>
        </authorList>
    </citation>
    <scope>NUCLEOTIDE SEQUENCE [LARGE SCALE GENOMIC DNA]</scope>
    <source>
        <strain evidence="8 9">DSM 9356</strain>
    </source>
</reference>
<dbReference type="RefSeq" id="WP_078111365.1">
    <property type="nucleotide sequence ID" value="NZ_CP065424.1"/>
</dbReference>
<dbReference type="GO" id="GO:0005886">
    <property type="term" value="C:plasma membrane"/>
    <property type="evidence" value="ECO:0007669"/>
    <property type="project" value="UniProtKB-SubCell"/>
</dbReference>
<dbReference type="InterPro" id="IPR002491">
    <property type="entry name" value="ABC_transptr_periplasmic_BD"/>
</dbReference>
<organism evidence="8 9">
    <name type="scientific">Heyndrickxia oleronia</name>
    <dbReference type="NCBI Taxonomy" id="38875"/>
    <lineage>
        <taxon>Bacteria</taxon>
        <taxon>Bacillati</taxon>
        <taxon>Bacillota</taxon>
        <taxon>Bacilli</taxon>
        <taxon>Bacillales</taxon>
        <taxon>Bacillaceae</taxon>
        <taxon>Heyndrickxia</taxon>
    </lineage>
</organism>
<name>A0A8E2I3A6_9BACI</name>
<dbReference type="Proteomes" id="UP000189761">
    <property type="component" value="Unassembled WGS sequence"/>
</dbReference>
<gene>
    <name evidence="8" type="ORF">BWZ43_23770</name>
</gene>
<dbReference type="InterPro" id="IPR051313">
    <property type="entry name" value="Bact_iron-sidero_bind"/>
</dbReference>
<evidence type="ECO:0000256" key="5">
    <source>
        <dbReference type="SAM" id="Coils"/>
    </source>
</evidence>
<dbReference type="PROSITE" id="PS51257">
    <property type="entry name" value="PROKAR_LIPOPROTEIN"/>
    <property type="match status" value="1"/>
</dbReference>
<sequence length="323" mass="35196">MKKKLSLFFIIAVLAVFAVACGTTKDDNTSGSKSEGKSESKSEVLTIKHQLGETPVQKNPKKVVVFDMGTLDTLDKLGLSDSVVGVPQKNLPSYLDAYKDSKYSNVGGLKEPDFEAINEIQPDLIIISGRQQDSYDKFSEIAPTIFMGVDTNKYMDSFKENVKTIGEIFGKEEQADKELASIDKDIADLKEKADASDAKALITLASGGKVTAYGPSSRFGLIHDVFGIKAVTKDLEADPVHGQNISMEFITEKNPDILYVIDRDAAVGEGNNAKQVIENDLVKKTNAYKNNKIVYLDPGYWYLSGGGLESVSEMVKEAAKGLE</sequence>
<keyword evidence="4 6" id="KW-0732">Signal</keyword>
<feature type="coiled-coil region" evidence="5">
    <location>
        <begin position="172"/>
        <end position="199"/>
    </location>
</feature>
<dbReference type="PANTHER" id="PTHR30532">
    <property type="entry name" value="IRON III DICITRATE-BINDING PERIPLASMIC PROTEIN"/>
    <property type="match status" value="1"/>
</dbReference>